<name>A0A0R1GZE2_9LACO</name>
<dbReference type="Proteomes" id="UP000051176">
    <property type="component" value="Unassembled WGS sequence"/>
</dbReference>
<dbReference type="Gene3D" id="3.40.190.10">
    <property type="entry name" value="Periplasmic binding protein-like II"/>
    <property type="match status" value="2"/>
</dbReference>
<dbReference type="PANTHER" id="PTHR30429:SF3">
    <property type="entry name" value="LIPOPROTEIN"/>
    <property type="match status" value="1"/>
</dbReference>
<keyword evidence="3" id="KW-0472">Membrane</keyword>
<keyword evidence="9" id="KW-1185">Reference proteome</keyword>
<evidence type="ECO:0000256" key="4">
    <source>
        <dbReference type="ARBA" id="ARBA00023139"/>
    </source>
</evidence>
<dbReference type="InterPro" id="IPR004872">
    <property type="entry name" value="Lipoprotein_NlpA"/>
</dbReference>
<evidence type="ECO:0000256" key="5">
    <source>
        <dbReference type="ARBA" id="ARBA00023288"/>
    </source>
</evidence>
<evidence type="ECO:0000256" key="6">
    <source>
        <dbReference type="PIRNR" id="PIRNR002854"/>
    </source>
</evidence>
<protein>
    <recommendedName>
        <fullName evidence="6">Lipoprotein</fullName>
    </recommendedName>
</protein>
<dbReference type="GeneID" id="97414063"/>
<dbReference type="STRING" id="357278.IV61_GL000626"/>
<keyword evidence="4" id="KW-0564">Palmitate</keyword>
<sequence>MKKSFKRFSWLLVLLIPLLIVAGCGKSSSSSSNKTVKVGIMGSDEKIWKPIQSKLKKQGINIKLVTFTDYNQPNAALTNHEIDLNSFQHTYFMDQWNKAHKSNIVSIGKTVRAPLRLYSKKVKNVADIKKGDQITIPNDSTNEGRALHLLQSAGLIKVDSKVELPTPKNITQNKLNLKITAVDAAQTPRSLTDATGAVINNEFAAEAKLPNNETIFKEKINKASIPYINIIATNKSDKNNKTYKKIVKAYQTEATKKLLTKYYHGLTIPAW</sequence>
<keyword evidence="5 6" id="KW-0449">Lipoprotein</keyword>
<dbReference type="GO" id="GO:0016020">
    <property type="term" value="C:membrane"/>
    <property type="evidence" value="ECO:0007669"/>
    <property type="project" value="UniProtKB-SubCell"/>
</dbReference>
<evidence type="ECO:0000313" key="9">
    <source>
        <dbReference type="Proteomes" id="UP000051176"/>
    </source>
</evidence>
<dbReference type="PIRSF" id="PIRSF002854">
    <property type="entry name" value="MetQ"/>
    <property type="match status" value="1"/>
</dbReference>
<dbReference type="AlphaFoldDB" id="A0A0R1GZE2"/>
<dbReference type="OrthoDB" id="9812878at2"/>
<feature type="lipid moiety-binding region" description="S-diacylglycerol cysteine" evidence="7">
    <location>
        <position position="24"/>
    </location>
</feature>
<proteinExistence type="inferred from homology"/>
<comment type="subcellular location">
    <subcellularLocation>
        <location evidence="1">Membrane</location>
        <topology evidence="1">Lipid-anchor</topology>
    </subcellularLocation>
</comment>
<evidence type="ECO:0000313" key="8">
    <source>
        <dbReference type="EMBL" id="KRK36753.1"/>
    </source>
</evidence>
<gene>
    <name evidence="8" type="ORF">FD07_GL000492</name>
</gene>
<evidence type="ECO:0000256" key="3">
    <source>
        <dbReference type="ARBA" id="ARBA00023136"/>
    </source>
</evidence>
<dbReference type="Pfam" id="PF03180">
    <property type="entry name" value="Lipoprotein_9"/>
    <property type="match status" value="1"/>
</dbReference>
<accession>A0A0R1GZE2</accession>
<dbReference type="PATRIC" id="fig|1267003.4.peg.529"/>
<evidence type="ECO:0000256" key="2">
    <source>
        <dbReference type="ARBA" id="ARBA00022729"/>
    </source>
</evidence>
<dbReference type="EMBL" id="AZCZ01000016">
    <property type="protein sequence ID" value="KRK36753.1"/>
    <property type="molecule type" value="Genomic_DNA"/>
</dbReference>
<evidence type="ECO:0000256" key="7">
    <source>
        <dbReference type="PIRSR" id="PIRSR002854-1"/>
    </source>
</evidence>
<dbReference type="RefSeq" id="WP_020089393.1">
    <property type="nucleotide sequence ID" value="NZ_AZCZ01000016.1"/>
</dbReference>
<dbReference type="PROSITE" id="PS51257">
    <property type="entry name" value="PROKAR_LIPOPROTEIN"/>
    <property type="match status" value="1"/>
</dbReference>
<dbReference type="eggNOG" id="COG1464">
    <property type="taxonomic scope" value="Bacteria"/>
</dbReference>
<reference evidence="8 9" key="1">
    <citation type="journal article" date="2015" name="Genome Announc.">
        <title>Expanding the biotechnology potential of lactobacilli through comparative genomics of 213 strains and associated genera.</title>
        <authorList>
            <person name="Sun Z."/>
            <person name="Harris H.M."/>
            <person name="McCann A."/>
            <person name="Guo C."/>
            <person name="Argimon S."/>
            <person name="Zhang W."/>
            <person name="Yang X."/>
            <person name="Jeffery I.B."/>
            <person name="Cooney J.C."/>
            <person name="Kagawa T.F."/>
            <person name="Liu W."/>
            <person name="Song Y."/>
            <person name="Salvetti E."/>
            <person name="Wrobel A."/>
            <person name="Rasinkangas P."/>
            <person name="Parkhill J."/>
            <person name="Rea M.C."/>
            <person name="O'Sullivan O."/>
            <person name="Ritari J."/>
            <person name="Douillard F.P."/>
            <person name="Paul Ross R."/>
            <person name="Yang R."/>
            <person name="Briner A.E."/>
            <person name="Felis G.E."/>
            <person name="de Vos W.M."/>
            <person name="Barrangou R."/>
            <person name="Klaenhammer T.R."/>
            <person name="Caufield P.W."/>
            <person name="Cui Y."/>
            <person name="Zhang H."/>
            <person name="O'Toole P.W."/>
        </authorList>
    </citation>
    <scope>NUCLEOTIDE SEQUENCE [LARGE SCALE GENOMIC DNA]</scope>
    <source>
        <strain evidence="8 9">ATCC 53295</strain>
    </source>
</reference>
<organism evidence="8 9">
    <name type="scientific">Levilactobacillus parabrevis ATCC 53295</name>
    <dbReference type="NCBI Taxonomy" id="1267003"/>
    <lineage>
        <taxon>Bacteria</taxon>
        <taxon>Bacillati</taxon>
        <taxon>Bacillota</taxon>
        <taxon>Bacilli</taxon>
        <taxon>Lactobacillales</taxon>
        <taxon>Lactobacillaceae</taxon>
        <taxon>Levilactobacillus</taxon>
    </lineage>
</organism>
<comment type="caution">
    <text evidence="8">The sequence shown here is derived from an EMBL/GenBank/DDBJ whole genome shotgun (WGS) entry which is preliminary data.</text>
</comment>
<dbReference type="PANTHER" id="PTHR30429">
    <property type="entry name" value="D-METHIONINE-BINDING LIPOPROTEIN METQ"/>
    <property type="match status" value="1"/>
</dbReference>
<keyword evidence="2" id="KW-0732">Signal</keyword>
<evidence type="ECO:0000256" key="1">
    <source>
        <dbReference type="ARBA" id="ARBA00004635"/>
    </source>
</evidence>
<dbReference type="SUPFAM" id="SSF53850">
    <property type="entry name" value="Periplasmic binding protein-like II"/>
    <property type="match status" value="1"/>
</dbReference>
<comment type="similarity">
    <text evidence="6">Belongs to the nlpA lipoprotein family.</text>
</comment>